<organism evidence="9 10">
    <name type="scientific">Peribacillus loiseleuriae</name>
    <dbReference type="NCBI Taxonomy" id="1679170"/>
    <lineage>
        <taxon>Bacteria</taxon>
        <taxon>Bacillati</taxon>
        <taxon>Bacillota</taxon>
        <taxon>Bacilli</taxon>
        <taxon>Bacillales</taxon>
        <taxon>Bacillaceae</taxon>
        <taxon>Peribacillus</taxon>
    </lineage>
</organism>
<accession>A0A0K9GZP8</accession>
<keyword evidence="6 7" id="KW-0472">Membrane</keyword>
<dbReference type="Pfam" id="PF19300">
    <property type="entry name" value="BPD_transp_1_N"/>
    <property type="match status" value="1"/>
</dbReference>
<dbReference type="CDD" id="cd06261">
    <property type="entry name" value="TM_PBP2"/>
    <property type="match status" value="1"/>
</dbReference>
<dbReference type="PATRIC" id="fig|1679170.3.peg.4808"/>
<name>A0A0K9GZP8_9BACI</name>
<keyword evidence="10" id="KW-1185">Reference proteome</keyword>
<evidence type="ECO:0000259" key="8">
    <source>
        <dbReference type="PROSITE" id="PS50928"/>
    </source>
</evidence>
<feature type="transmembrane region" description="Helical" evidence="7">
    <location>
        <begin position="282"/>
        <end position="308"/>
    </location>
</feature>
<keyword evidence="2 7" id="KW-0813">Transport</keyword>
<dbReference type="PANTHER" id="PTHR43163">
    <property type="entry name" value="DIPEPTIDE TRANSPORT SYSTEM PERMEASE PROTEIN DPPB-RELATED"/>
    <property type="match status" value="1"/>
</dbReference>
<dbReference type="SUPFAM" id="SSF161098">
    <property type="entry name" value="MetI-like"/>
    <property type="match status" value="1"/>
</dbReference>
<evidence type="ECO:0000256" key="1">
    <source>
        <dbReference type="ARBA" id="ARBA00004651"/>
    </source>
</evidence>
<gene>
    <name evidence="9" type="ORF">AC625_21315</name>
</gene>
<keyword evidence="4 7" id="KW-0812">Transmembrane</keyword>
<evidence type="ECO:0000256" key="5">
    <source>
        <dbReference type="ARBA" id="ARBA00022989"/>
    </source>
</evidence>
<dbReference type="Proteomes" id="UP000037146">
    <property type="component" value="Unassembled WGS sequence"/>
</dbReference>
<evidence type="ECO:0000256" key="6">
    <source>
        <dbReference type="ARBA" id="ARBA00023136"/>
    </source>
</evidence>
<dbReference type="RefSeq" id="WP_049683101.1">
    <property type="nucleotide sequence ID" value="NZ_LFZW01000001.1"/>
</dbReference>
<feature type="domain" description="ABC transmembrane type-1" evidence="8">
    <location>
        <begin position="98"/>
        <end position="301"/>
    </location>
</feature>
<evidence type="ECO:0000256" key="3">
    <source>
        <dbReference type="ARBA" id="ARBA00022475"/>
    </source>
</evidence>
<dbReference type="EMBL" id="LFZW01000001">
    <property type="protein sequence ID" value="KMY51752.1"/>
    <property type="molecule type" value="Genomic_DNA"/>
</dbReference>
<dbReference type="PROSITE" id="PS50928">
    <property type="entry name" value="ABC_TM1"/>
    <property type="match status" value="1"/>
</dbReference>
<comment type="similarity">
    <text evidence="7">Belongs to the binding-protein-dependent transport system permease family.</text>
</comment>
<feature type="transmembrane region" description="Helical" evidence="7">
    <location>
        <begin position="12"/>
        <end position="30"/>
    </location>
</feature>
<feature type="transmembrane region" description="Helical" evidence="7">
    <location>
        <begin position="182"/>
        <end position="201"/>
    </location>
</feature>
<dbReference type="InterPro" id="IPR000515">
    <property type="entry name" value="MetI-like"/>
</dbReference>
<dbReference type="AlphaFoldDB" id="A0A0K9GZP8"/>
<dbReference type="GO" id="GO:0055085">
    <property type="term" value="P:transmembrane transport"/>
    <property type="evidence" value="ECO:0007669"/>
    <property type="project" value="InterPro"/>
</dbReference>
<dbReference type="Pfam" id="PF00528">
    <property type="entry name" value="BPD_transp_1"/>
    <property type="match status" value="1"/>
</dbReference>
<feature type="transmembrane region" description="Helical" evidence="7">
    <location>
        <begin position="240"/>
        <end position="262"/>
    </location>
</feature>
<feature type="transmembrane region" description="Helical" evidence="7">
    <location>
        <begin position="137"/>
        <end position="162"/>
    </location>
</feature>
<dbReference type="GO" id="GO:0005886">
    <property type="term" value="C:plasma membrane"/>
    <property type="evidence" value="ECO:0007669"/>
    <property type="project" value="UniProtKB-SubCell"/>
</dbReference>
<sequence length="322" mass="35872">MTRYIVSRLCEAIVVLLIGSILCFAFIRVLPGDPAAAMYGDQVQKMSQADKIRIAENLGLNEPLYTQYGKWFMGVLQGEWGRSYTTGEDVKTMIAHTIEPTIILIVASAVVTVVLSLFLGVITGLRRYSFLDHAITVASFIFMSIPSFWFALMLMLFFSVYLGMLPTAGMGQGGIGDWLKHLIMPAFVLGLSHIGYYIRILRNHVAVTQEKEFVWALKARGISEKTILWKHIFPNASLPYLSFMGMSLSLTLAGSVVVETLFSWPGLGRLSLKSALAHDYPVLMAVILLSMSIVILGSFVVDLICAWIDPRMRQHLLKEEGR</sequence>
<dbReference type="Gene3D" id="1.10.3720.10">
    <property type="entry name" value="MetI-like"/>
    <property type="match status" value="1"/>
</dbReference>
<dbReference type="STRING" id="1679170.AC625_21315"/>
<dbReference type="OrthoDB" id="9773683at2"/>
<reference evidence="10" key="1">
    <citation type="submission" date="2015-07" db="EMBL/GenBank/DDBJ databases">
        <title>Genome sequencing project for genomic taxonomy and phylogenomics of Bacillus-like bacteria.</title>
        <authorList>
            <person name="Liu B."/>
            <person name="Wang J."/>
            <person name="Zhu Y."/>
            <person name="Liu G."/>
            <person name="Chen Q."/>
            <person name="Chen Z."/>
            <person name="Lan J."/>
            <person name="Che J."/>
            <person name="Ge C."/>
            <person name="Shi H."/>
            <person name="Pan Z."/>
            <person name="Liu X."/>
        </authorList>
    </citation>
    <scope>NUCLEOTIDE SEQUENCE [LARGE SCALE GENOMIC DNA]</scope>
    <source>
        <strain evidence="10">FJAT-27997</strain>
    </source>
</reference>
<evidence type="ECO:0000313" key="9">
    <source>
        <dbReference type="EMBL" id="KMY51752.1"/>
    </source>
</evidence>
<proteinExistence type="inferred from homology"/>
<evidence type="ECO:0000256" key="7">
    <source>
        <dbReference type="RuleBase" id="RU363032"/>
    </source>
</evidence>
<evidence type="ECO:0000313" key="10">
    <source>
        <dbReference type="Proteomes" id="UP000037146"/>
    </source>
</evidence>
<comment type="caution">
    <text evidence="9">The sequence shown here is derived from an EMBL/GenBank/DDBJ whole genome shotgun (WGS) entry which is preliminary data.</text>
</comment>
<keyword evidence="3" id="KW-1003">Cell membrane</keyword>
<dbReference type="PANTHER" id="PTHR43163:SF9">
    <property type="entry name" value="ABC TRANSPORTER PERMEASE PROTEIN"/>
    <property type="match status" value="1"/>
</dbReference>
<dbReference type="InterPro" id="IPR045621">
    <property type="entry name" value="BPD_transp_1_N"/>
</dbReference>
<evidence type="ECO:0000256" key="2">
    <source>
        <dbReference type="ARBA" id="ARBA00022448"/>
    </source>
</evidence>
<keyword evidence="5 7" id="KW-1133">Transmembrane helix</keyword>
<protein>
    <submittedName>
        <fullName evidence="9">ABC transporter permease</fullName>
    </submittedName>
</protein>
<comment type="subcellular location">
    <subcellularLocation>
        <location evidence="1 7">Cell membrane</location>
        <topology evidence="1 7">Multi-pass membrane protein</topology>
    </subcellularLocation>
</comment>
<dbReference type="InterPro" id="IPR035906">
    <property type="entry name" value="MetI-like_sf"/>
</dbReference>
<evidence type="ECO:0000256" key="4">
    <source>
        <dbReference type="ARBA" id="ARBA00022692"/>
    </source>
</evidence>
<feature type="transmembrane region" description="Helical" evidence="7">
    <location>
        <begin position="102"/>
        <end position="125"/>
    </location>
</feature>